<reference evidence="2" key="1">
    <citation type="submission" date="2022-02" db="EMBL/GenBank/DDBJ databases">
        <title>Coral-associated bacteria.</title>
        <authorList>
            <person name="Tang K."/>
            <person name="Wang X."/>
        </authorList>
    </citation>
    <scope>NUCLEOTIDE SEQUENCE</scope>
    <source>
        <strain evidence="2">SCSIO 43006</strain>
    </source>
</reference>
<name>A0ABY4VFA8_9GAMM</name>
<dbReference type="InterPro" id="IPR021497">
    <property type="entry name" value="GTA_holin_3TM"/>
</dbReference>
<keyword evidence="1" id="KW-1133">Transmembrane helix</keyword>
<organism evidence="2 3">
    <name type="scientific">Microbulbifer variabilis</name>
    <dbReference type="NCBI Taxonomy" id="266805"/>
    <lineage>
        <taxon>Bacteria</taxon>
        <taxon>Pseudomonadati</taxon>
        <taxon>Pseudomonadota</taxon>
        <taxon>Gammaproteobacteria</taxon>
        <taxon>Cellvibrionales</taxon>
        <taxon>Microbulbiferaceae</taxon>
        <taxon>Microbulbifer</taxon>
    </lineage>
</organism>
<dbReference type="RefSeq" id="WP_252085304.1">
    <property type="nucleotide sequence ID" value="NZ_CP092418.1"/>
</dbReference>
<dbReference type="Pfam" id="PF11351">
    <property type="entry name" value="GTA_holin_3TM"/>
    <property type="match status" value="1"/>
</dbReference>
<accession>A0ABY4VFA8</accession>
<feature type="transmembrane region" description="Helical" evidence="1">
    <location>
        <begin position="133"/>
        <end position="150"/>
    </location>
</feature>
<evidence type="ECO:0000313" key="3">
    <source>
        <dbReference type="Proteomes" id="UP001055658"/>
    </source>
</evidence>
<sequence>MPGERTCLTEWSYDPLTAIFDAGTMAIERIWPDPVKCAGEVQKLKELKQRGSLVELNTQIQLLLGQLEVNKAEARHKSIFVAGWRPWIGWVGGLAFAYQFVLYPLLCWVWALYSAKGSILTGVTPPLVLETGALFSMIAAMLGMGAMRSYDKTHGTQTDKL</sequence>
<dbReference type="EMBL" id="CP092418">
    <property type="protein sequence ID" value="USD22951.1"/>
    <property type="molecule type" value="Genomic_DNA"/>
</dbReference>
<keyword evidence="1" id="KW-0472">Membrane</keyword>
<evidence type="ECO:0000313" key="2">
    <source>
        <dbReference type="EMBL" id="USD22951.1"/>
    </source>
</evidence>
<keyword evidence="1" id="KW-0812">Transmembrane</keyword>
<gene>
    <name evidence="2" type="ORF">MJO52_07390</name>
</gene>
<keyword evidence="3" id="KW-1185">Reference proteome</keyword>
<proteinExistence type="predicted"/>
<evidence type="ECO:0000256" key="1">
    <source>
        <dbReference type="SAM" id="Phobius"/>
    </source>
</evidence>
<protein>
    <submittedName>
        <fullName evidence="2">Holin family protein</fullName>
    </submittedName>
</protein>
<feature type="transmembrane region" description="Helical" evidence="1">
    <location>
        <begin position="87"/>
        <end position="113"/>
    </location>
</feature>
<dbReference type="Proteomes" id="UP001055658">
    <property type="component" value="Chromosome"/>
</dbReference>